<proteinExistence type="predicted"/>
<organism evidence="1 2">
    <name type="scientific">Verticillium longisporum</name>
    <name type="common">Verticillium dahliae var. longisporum</name>
    <dbReference type="NCBI Taxonomy" id="100787"/>
    <lineage>
        <taxon>Eukaryota</taxon>
        <taxon>Fungi</taxon>
        <taxon>Dikarya</taxon>
        <taxon>Ascomycota</taxon>
        <taxon>Pezizomycotina</taxon>
        <taxon>Sordariomycetes</taxon>
        <taxon>Hypocreomycetidae</taxon>
        <taxon>Glomerellales</taxon>
        <taxon>Plectosphaerellaceae</taxon>
        <taxon>Verticillium</taxon>
    </lineage>
</organism>
<gene>
    <name evidence="1" type="ORF">BN1708_020313</name>
</gene>
<protein>
    <submittedName>
        <fullName evidence="1">Uncharacterized protein</fullName>
    </submittedName>
</protein>
<reference evidence="1 2" key="1">
    <citation type="submission" date="2015-05" db="EMBL/GenBank/DDBJ databases">
        <authorList>
            <person name="Wang D.B."/>
            <person name="Wang M."/>
        </authorList>
    </citation>
    <scope>NUCLEOTIDE SEQUENCE [LARGE SCALE GENOMIC DNA]</scope>
    <source>
        <strain evidence="1">VL1</strain>
    </source>
</reference>
<dbReference type="EMBL" id="CVQH01024835">
    <property type="protein sequence ID" value="CRK37612.1"/>
    <property type="molecule type" value="Genomic_DNA"/>
</dbReference>
<keyword evidence="2" id="KW-1185">Reference proteome</keyword>
<sequence length="15" mass="1853">MYALTRRNVTELERT</sequence>
<name>A0A0G4MTV4_VERLO</name>
<accession>A0A0G4MTV4</accession>
<evidence type="ECO:0000313" key="1">
    <source>
        <dbReference type="EMBL" id="CRK37612.1"/>
    </source>
</evidence>
<dbReference type="Proteomes" id="UP000044602">
    <property type="component" value="Unassembled WGS sequence"/>
</dbReference>
<evidence type="ECO:0000313" key="2">
    <source>
        <dbReference type="Proteomes" id="UP000044602"/>
    </source>
</evidence>
<feature type="non-terminal residue" evidence="1">
    <location>
        <position position="15"/>
    </location>
</feature>